<keyword evidence="2" id="KW-0223">Dioxygenase</keyword>
<protein>
    <recommendedName>
        <fullName evidence="5">Alpha-ketoglutarate-dependent dioxygenase AlkB-like domain-containing protein</fullName>
    </recommendedName>
</protein>
<keyword evidence="3" id="KW-0560">Oxidoreductase</keyword>
<sequence>MDGEKCVSGYDASGSHVDAYKVVETCIRQLSVDQLSKIQLNYCLMHSRLTLLPLRDSLGALQLLPAQYFPTVSISPSDSHCSQACHCTRFTLIGLQPPIPGQVLLFDQPYHGSPSCSSAAALSKYPYKRKEKRKKVTLPTAAEKLPFVEMSVGHQKEKVLKICSVDAYSNTDSLRTPHAQKIPKLSSDHSPTSFISSAPPSFSLSSPPSHFTDTALTNRLLSDAEDASLIRIVPLLKLKTHEGAYLLPGYLSLDEQVSLVAECLSVYIEKPFITNLDIKNDPSVHSLWQILFLCVAAHPFFKQLRWSSLGYSYDWSNRSYSDGALLPDALKCLSRQIAAHVGFPSFLPQAALLNLYRCSERLRGHQDNVEDTSLDSPLVSISLGAPCVFLLGFQSRQEPPLPLILRSGDVLLLSKDSRLSYHGIPKLLYSPISSSSSSTAIEMPPFEGAFPPCATSWLSLETVMEKQSSISLSKTMQWKSTLQSSDEIFSNEKSIQKASYENFMKTHRINLSIRQVYANDDHSSLT</sequence>
<dbReference type="SUPFAM" id="SSF51197">
    <property type="entry name" value="Clavaminate synthase-like"/>
    <property type="match status" value="1"/>
</dbReference>
<evidence type="ECO:0000256" key="2">
    <source>
        <dbReference type="ARBA" id="ARBA00022964"/>
    </source>
</evidence>
<keyword evidence="1" id="KW-0479">Metal-binding</keyword>
<name>A0ABQ7JEI6_9APIC</name>
<dbReference type="InterPro" id="IPR037151">
    <property type="entry name" value="AlkB-like_sf"/>
</dbReference>
<evidence type="ECO:0000256" key="3">
    <source>
        <dbReference type="ARBA" id="ARBA00023002"/>
    </source>
</evidence>
<evidence type="ECO:0000256" key="4">
    <source>
        <dbReference type="ARBA" id="ARBA00023004"/>
    </source>
</evidence>
<proteinExistence type="predicted"/>
<dbReference type="PANTHER" id="PTHR16557:SF11">
    <property type="entry name" value="ALPHA-KETOGLUTARATE-DEPENDENT DIOXYGENASE ALKB"/>
    <property type="match status" value="1"/>
</dbReference>
<organism evidence="6 7">
    <name type="scientific">Cardiosporidium cionae</name>
    <dbReference type="NCBI Taxonomy" id="476202"/>
    <lineage>
        <taxon>Eukaryota</taxon>
        <taxon>Sar</taxon>
        <taxon>Alveolata</taxon>
        <taxon>Apicomplexa</taxon>
        <taxon>Aconoidasida</taxon>
        <taxon>Nephromycida</taxon>
        <taxon>Cardiosporidium</taxon>
    </lineage>
</organism>
<dbReference type="InterPro" id="IPR027450">
    <property type="entry name" value="AlkB-like"/>
</dbReference>
<evidence type="ECO:0000256" key="1">
    <source>
        <dbReference type="ARBA" id="ARBA00022723"/>
    </source>
</evidence>
<dbReference type="Gene3D" id="2.60.120.590">
    <property type="entry name" value="Alpha-ketoglutarate-dependent dioxygenase AlkB-like"/>
    <property type="match status" value="1"/>
</dbReference>
<keyword evidence="4" id="KW-0408">Iron</keyword>
<dbReference type="PANTHER" id="PTHR16557">
    <property type="entry name" value="ALKYLATED DNA REPAIR PROTEIN ALKB-RELATED"/>
    <property type="match status" value="1"/>
</dbReference>
<keyword evidence="7" id="KW-1185">Reference proteome</keyword>
<evidence type="ECO:0000259" key="5">
    <source>
        <dbReference type="Pfam" id="PF13532"/>
    </source>
</evidence>
<accession>A0ABQ7JEI6</accession>
<evidence type="ECO:0000313" key="7">
    <source>
        <dbReference type="Proteomes" id="UP000823046"/>
    </source>
</evidence>
<feature type="domain" description="Alpha-ketoglutarate-dependent dioxygenase AlkB-like" evidence="5">
    <location>
        <begin position="243"/>
        <end position="514"/>
    </location>
</feature>
<dbReference type="InterPro" id="IPR004574">
    <property type="entry name" value="Alkb"/>
</dbReference>
<dbReference type="EMBL" id="JADAQX010000056">
    <property type="protein sequence ID" value="KAF8822414.1"/>
    <property type="molecule type" value="Genomic_DNA"/>
</dbReference>
<dbReference type="Pfam" id="PF13532">
    <property type="entry name" value="2OG-FeII_Oxy_2"/>
    <property type="match status" value="1"/>
</dbReference>
<dbReference type="Proteomes" id="UP000823046">
    <property type="component" value="Unassembled WGS sequence"/>
</dbReference>
<evidence type="ECO:0000313" key="6">
    <source>
        <dbReference type="EMBL" id="KAF8822414.1"/>
    </source>
</evidence>
<reference evidence="6 7" key="1">
    <citation type="journal article" date="2020" name="bioRxiv">
        <title>Metabolic contributions of an alphaproteobacterial endosymbiont in the apicomplexan Cardiosporidium cionae.</title>
        <authorList>
            <person name="Hunter E.S."/>
            <person name="Paight C.J."/>
            <person name="Lane C.E."/>
        </authorList>
    </citation>
    <scope>NUCLEOTIDE SEQUENCE [LARGE SCALE GENOMIC DNA]</scope>
    <source>
        <strain evidence="6">ESH_2018</strain>
    </source>
</reference>
<comment type="caution">
    <text evidence="6">The sequence shown here is derived from an EMBL/GenBank/DDBJ whole genome shotgun (WGS) entry which is preliminary data.</text>
</comment>
<gene>
    <name evidence="6" type="ORF">IE077_003798</name>
</gene>